<feature type="domain" description="YdbS-like PH" evidence="2">
    <location>
        <begin position="96"/>
        <end position="164"/>
    </location>
</feature>
<feature type="transmembrane region" description="Helical" evidence="1">
    <location>
        <begin position="29"/>
        <end position="53"/>
    </location>
</feature>
<dbReference type="STRING" id="1618337.UT28_C0001G0709"/>
<evidence type="ECO:0000259" key="2">
    <source>
        <dbReference type="Pfam" id="PF03703"/>
    </source>
</evidence>
<name>A0A0G4B3H6_9BACT</name>
<dbReference type="PANTHER" id="PTHR37938">
    <property type="entry name" value="BLL0215 PROTEIN"/>
    <property type="match status" value="1"/>
</dbReference>
<keyword evidence="1" id="KW-1133">Transmembrane helix</keyword>
<accession>A0A0G4B3H6</accession>
<protein>
    <recommendedName>
        <fullName evidence="2">YdbS-like PH domain-containing protein</fullName>
    </recommendedName>
</protein>
<dbReference type="Proteomes" id="UP000035648">
    <property type="component" value="Chromosome"/>
</dbReference>
<evidence type="ECO:0000313" key="4">
    <source>
        <dbReference type="Proteomes" id="UP000035648"/>
    </source>
</evidence>
<organism evidence="3 4">
    <name type="scientific">Berkelbacteria bacterium GW2011_GWE1_39_12</name>
    <dbReference type="NCBI Taxonomy" id="1618337"/>
    <lineage>
        <taxon>Bacteria</taxon>
        <taxon>Candidatus Berkelbacteria</taxon>
    </lineage>
</organism>
<dbReference type="InterPro" id="IPR005182">
    <property type="entry name" value="YdbS-like_PH"/>
</dbReference>
<dbReference type="AlphaFoldDB" id="A0A0G4B3H6"/>
<dbReference type="EMBL" id="CP011213">
    <property type="protein sequence ID" value="AKM82501.1"/>
    <property type="molecule type" value="Genomic_DNA"/>
</dbReference>
<dbReference type="Pfam" id="PF03703">
    <property type="entry name" value="bPH_2"/>
    <property type="match status" value="1"/>
</dbReference>
<feature type="transmembrane region" description="Helical" evidence="1">
    <location>
        <begin position="65"/>
        <end position="93"/>
    </location>
</feature>
<evidence type="ECO:0000313" key="3">
    <source>
        <dbReference type="EMBL" id="AKM82501.1"/>
    </source>
</evidence>
<sequence>MPFNLEEYFCSTPSSKKQKNIVIFARRHWMSFLGDILVSAMLIIVPLIILFFLHSKWPNLIQGRFVNVLAVFGSAYYLLLISSIFNAWISYYYDLYILTNDSIVDIVQNGFFNRKISQLSLTRVQDVSSKIDGIFPTMFSYGDVLVETAGERVENFLLHAVPNPQVFSAKVLELHDQLIERDGRRQDLMDGEGVLRRGKNPENMNNSSVLTKQSFEEASQNVESVNHCQIKESGEIKKDDLNLGGEVIL</sequence>
<gene>
    <name evidence="3" type="ORF">UT28_C0001G0709</name>
</gene>
<dbReference type="KEGG" id="bbgw:UT28_C0001G0709"/>
<proteinExistence type="predicted"/>
<reference evidence="3 4" key="1">
    <citation type="journal article" date="2015" name="Nature">
        <title>rRNA introns, odd ribosomes, and small enigmatic genomes across a large radiation of phyla.</title>
        <authorList>
            <person name="Brown C.T."/>
            <person name="Hug L.A."/>
            <person name="Thomas B.C."/>
            <person name="Sharon I."/>
            <person name="Castelle C.J."/>
            <person name="Singh A."/>
            <person name="Wilkins M.J."/>
            <person name="Williams K.H."/>
            <person name="Banfield J.F."/>
        </authorList>
    </citation>
    <scope>NUCLEOTIDE SEQUENCE [LARGE SCALE GENOMIC DNA]</scope>
</reference>
<keyword evidence="1" id="KW-0472">Membrane</keyword>
<keyword evidence="1" id="KW-0812">Transmembrane</keyword>
<evidence type="ECO:0000256" key="1">
    <source>
        <dbReference type="SAM" id="Phobius"/>
    </source>
</evidence>
<dbReference type="PANTHER" id="PTHR37938:SF1">
    <property type="entry name" value="BLL0215 PROTEIN"/>
    <property type="match status" value="1"/>
</dbReference>